<evidence type="ECO:0000256" key="2">
    <source>
        <dbReference type="ARBA" id="ARBA00009773"/>
    </source>
</evidence>
<dbReference type="Proteomes" id="UP000239720">
    <property type="component" value="Unassembled WGS sequence"/>
</dbReference>
<keyword evidence="7 8" id="KW-0472">Membrane</keyword>
<dbReference type="PANTHER" id="PTHR21716:SF53">
    <property type="entry name" value="PERMEASE PERM-RELATED"/>
    <property type="match status" value="1"/>
</dbReference>
<dbReference type="OrthoDB" id="9793390at2"/>
<dbReference type="AlphaFoldDB" id="A0A2K9ELX2"/>
<evidence type="ECO:0000313" key="10">
    <source>
        <dbReference type="EMBL" id="PQQ66527.1"/>
    </source>
</evidence>
<keyword evidence="11" id="KW-1185">Reference proteome</keyword>
<dbReference type="RefSeq" id="WP_101298858.1">
    <property type="nucleotide sequence ID" value="NZ_CP025197.1"/>
</dbReference>
<evidence type="ECO:0000313" key="12">
    <source>
        <dbReference type="Proteomes" id="UP000239720"/>
    </source>
</evidence>
<reference evidence="9 11" key="1">
    <citation type="submission" date="2017-12" db="EMBL/GenBank/DDBJ databases">
        <title>Complete genome sequence of Herbivorax saccincola GGR1, a novel Cellulosome-producing hydrolytic bacterium in a thermophilic biogas plant, established by Illumina and Nanopore MinION sequencing.</title>
        <authorList>
            <person name="Pechtl A."/>
            <person name="Ruckert C."/>
            <person name="Koeck D.E."/>
            <person name="Maus I."/>
            <person name="Winkler A."/>
            <person name="Kalinowski J."/>
            <person name="Puhler A."/>
            <person name="Schwarz W.W."/>
            <person name="Zverlov V.V."/>
            <person name="Schluter A."/>
            <person name="Liebl W."/>
        </authorList>
    </citation>
    <scope>NUCLEOTIDE SEQUENCE [LARGE SCALE GENOMIC DNA]</scope>
    <source>
        <strain evidence="9">GGR1</strain>
        <strain evidence="11">SR1</strain>
    </source>
</reference>
<dbReference type="Pfam" id="PF01594">
    <property type="entry name" value="AI-2E_transport"/>
    <property type="match status" value="1"/>
</dbReference>
<evidence type="ECO:0000256" key="6">
    <source>
        <dbReference type="ARBA" id="ARBA00022989"/>
    </source>
</evidence>
<feature type="transmembrane region" description="Helical" evidence="8">
    <location>
        <begin position="39"/>
        <end position="57"/>
    </location>
</feature>
<dbReference type="EMBL" id="NEMB01000003">
    <property type="protein sequence ID" value="PQQ66527.1"/>
    <property type="molecule type" value="Genomic_DNA"/>
</dbReference>
<evidence type="ECO:0000256" key="4">
    <source>
        <dbReference type="ARBA" id="ARBA00022475"/>
    </source>
</evidence>
<dbReference type="GO" id="GO:0005886">
    <property type="term" value="C:plasma membrane"/>
    <property type="evidence" value="ECO:0007669"/>
    <property type="project" value="UniProtKB-SubCell"/>
</dbReference>
<evidence type="ECO:0000256" key="3">
    <source>
        <dbReference type="ARBA" id="ARBA00022448"/>
    </source>
</evidence>
<keyword evidence="3" id="KW-0813">Transport</keyword>
<evidence type="ECO:0000256" key="1">
    <source>
        <dbReference type="ARBA" id="ARBA00004651"/>
    </source>
</evidence>
<keyword evidence="5 8" id="KW-0812">Transmembrane</keyword>
<accession>A0A2K9ELX2</accession>
<comment type="similarity">
    <text evidence="2">Belongs to the autoinducer-2 exporter (AI-2E) (TC 2.A.86) family.</text>
</comment>
<protein>
    <submittedName>
        <fullName evidence="9">AI-2 transport protein TqsA</fullName>
    </submittedName>
</protein>
<feature type="transmembrane region" description="Helical" evidence="8">
    <location>
        <begin position="314"/>
        <end position="340"/>
    </location>
</feature>
<organism evidence="9 11">
    <name type="scientific">Acetivibrio saccincola</name>
    <dbReference type="NCBI Taxonomy" id="1677857"/>
    <lineage>
        <taxon>Bacteria</taxon>
        <taxon>Bacillati</taxon>
        <taxon>Bacillota</taxon>
        <taxon>Clostridia</taxon>
        <taxon>Eubacteriales</taxon>
        <taxon>Oscillospiraceae</taxon>
        <taxon>Acetivibrio</taxon>
    </lineage>
</organism>
<dbReference type="Proteomes" id="UP000233534">
    <property type="component" value="Chromosome"/>
</dbReference>
<dbReference type="GO" id="GO:0055085">
    <property type="term" value="P:transmembrane transport"/>
    <property type="evidence" value="ECO:0007669"/>
    <property type="project" value="TreeGrafter"/>
</dbReference>
<evidence type="ECO:0000256" key="7">
    <source>
        <dbReference type="ARBA" id="ARBA00023136"/>
    </source>
</evidence>
<comment type="subcellular location">
    <subcellularLocation>
        <location evidence="1">Cell membrane</location>
        <topology evidence="1">Multi-pass membrane protein</topology>
    </subcellularLocation>
</comment>
<feature type="transmembrane region" description="Helical" evidence="8">
    <location>
        <begin position="242"/>
        <end position="269"/>
    </location>
</feature>
<gene>
    <name evidence="9" type="primary">tqsA1</name>
    <name evidence="10" type="ORF">B9R14_07015</name>
    <name evidence="9" type="ORF">HVS_02425</name>
</gene>
<dbReference type="InterPro" id="IPR002549">
    <property type="entry name" value="AI-2E-like"/>
</dbReference>
<feature type="transmembrane region" description="Helical" evidence="8">
    <location>
        <begin position="276"/>
        <end position="294"/>
    </location>
</feature>
<sequence length="362" mass="40051">MIDLLKRKRYILLDIGLILCVLVVIIILGQSFVNVIRPFIYALVLAYILNPLVNFIEKGKVKRVFAILIVFLSICIFVVSIFAIIIPKFAKDISVFITEEIPAIFNFVNKAIDDFKSGNLFKIPEVLYDYINIDNELKKIAKVISNAFSQLSTIIVEGTGTLLDIVLTPIIAFYYLKDKDIIINTFMKPINNNKRDKLKVIAKEIDTVLGGFIRGQLVIAVFVGILTGVGCKILGVPHSLTIGLVAGITNVIPYFGPWIGGILPVILAIMDSPIKALWVAIMIVIVQQLESAFISPQVMSRSVGLHPLLVMFSVLFFGKAFGIIGMIIGVPLTATIIVIVKHVLELRKSFKAKIQTANRGIE</sequence>
<evidence type="ECO:0000256" key="5">
    <source>
        <dbReference type="ARBA" id="ARBA00022692"/>
    </source>
</evidence>
<keyword evidence="4" id="KW-1003">Cell membrane</keyword>
<dbReference type="EMBL" id="CP025197">
    <property type="protein sequence ID" value="AUG56440.1"/>
    <property type="molecule type" value="Genomic_DNA"/>
</dbReference>
<name>A0A2K9ELX2_9FIRM</name>
<keyword evidence="6 8" id="KW-1133">Transmembrane helix</keyword>
<feature type="transmembrane region" description="Helical" evidence="8">
    <location>
        <begin position="154"/>
        <end position="176"/>
    </location>
</feature>
<dbReference type="PANTHER" id="PTHR21716">
    <property type="entry name" value="TRANSMEMBRANE PROTEIN"/>
    <property type="match status" value="1"/>
</dbReference>
<feature type="transmembrane region" description="Helical" evidence="8">
    <location>
        <begin position="64"/>
        <end position="86"/>
    </location>
</feature>
<dbReference type="KEGG" id="hsc:HVS_02425"/>
<evidence type="ECO:0000313" key="9">
    <source>
        <dbReference type="EMBL" id="AUG56440.1"/>
    </source>
</evidence>
<feature type="transmembrane region" description="Helical" evidence="8">
    <location>
        <begin position="12"/>
        <end position="33"/>
    </location>
</feature>
<feature type="transmembrane region" description="Helical" evidence="8">
    <location>
        <begin position="217"/>
        <end position="236"/>
    </location>
</feature>
<reference evidence="10 12" key="2">
    <citation type="journal article" date="2018" name="Syst. Appl. Microbiol.">
        <title>Characterization and high-quality draft genome sequence of Herbivorax saccincola A7, an anaerobic, alkaliphilic, thermophilic, cellulolytic, and xylanolytic bacterium.</title>
        <authorList>
            <person name="Aikawa S."/>
            <person name="Baramee S."/>
            <person name="Sermsathanaswadi J."/>
            <person name="Thianheng P."/>
            <person name="Tachaapaikoon C."/>
            <person name="Shikata A."/>
            <person name="Waeonukul R."/>
            <person name="Pason P."/>
            <person name="Ratanakhanokchai K."/>
            <person name="Kosugi A."/>
        </authorList>
    </citation>
    <scope>NUCLEOTIDE SEQUENCE [LARGE SCALE GENOMIC DNA]</scope>
    <source>
        <strain evidence="10 12">A7</strain>
    </source>
</reference>
<evidence type="ECO:0000313" key="11">
    <source>
        <dbReference type="Proteomes" id="UP000233534"/>
    </source>
</evidence>
<proteinExistence type="inferred from homology"/>
<evidence type="ECO:0000256" key="8">
    <source>
        <dbReference type="SAM" id="Phobius"/>
    </source>
</evidence>